<dbReference type="Gene3D" id="1.10.10.10">
    <property type="entry name" value="Winged helix-like DNA-binding domain superfamily/Winged helix DNA-binding domain"/>
    <property type="match status" value="1"/>
</dbReference>
<accession>A0A2G9YAV4</accession>
<protein>
    <recommendedName>
        <fullName evidence="6">HTH gntR-type domain-containing protein</fullName>
    </recommendedName>
</protein>
<dbReference type="PANTHER" id="PTHR30146">
    <property type="entry name" value="LACI-RELATED TRANSCRIPTIONAL REPRESSOR"/>
    <property type="match status" value="1"/>
</dbReference>
<dbReference type="GO" id="GO:0000976">
    <property type="term" value="F:transcription cis-regulatory region binding"/>
    <property type="evidence" value="ECO:0007669"/>
    <property type="project" value="TreeGrafter"/>
</dbReference>
<evidence type="ECO:0000256" key="2">
    <source>
        <dbReference type="ARBA" id="ARBA00023125"/>
    </source>
</evidence>
<keyword evidence="1" id="KW-0805">Transcription regulation</keyword>
<dbReference type="GO" id="GO:0003700">
    <property type="term" value="F:DNA-binding transcription factor activity"/>
    <property type="evidence" value="ECO:0007669"/>
    <property type="project" value="TreeGrafter"/>
</dbReference>
<dbReference type="SUPFAM" id="SSF46785">
    <property type="entry name" value="Winged helix' DNA-binding domain"/>
    <property type="match status" value="1"/>
</dbReference>
<proteinExistence type="predicted"/>
<evidence type="ECO:0000313" key="4">
    <source>
        <dbReference type="EMBL" id="PIP16344.1"/>
    </source>
</evidence>
<dbReference type="PANTHER" id="PTHR30146:SF109">
    <property type="entry name" value="HTH-TYPE TRANSCRIPTIONAL REGULATOR GALS"/>
    <property type="match status" value="1"/>
</dbReference>
<sequence>MTVRQALGELENEGFILREQGKGTFVIRSESYPENHLLNIGIVIYKPALEAQWFFPAILSGIHAGFEGKKVNLILIPFDEKSPGIKERDFISRQINERELKELIITAEELDDEEIDGLKNDRFPFLLVNRYPAKKEINYICPDFKAGIKKITEYLISLGHRQIAFIGTL</sequence>
<dbReference type="EMBL" id="PCRF01000137">
    <property type="protein sequence ID" value="PIP16344.1"/>
    <property type="molecule type" value="Genomic_DNA"/>
</dbReference>
<dbReference type="InterPro" id="IPR028082">
    <property type="entry name" value="Peripla_BP_I"/>
</dbReference>
<gene>
    <name evidence="4" type="ORF">COX46_02835</name>
</gene>
<evidence type="ECO:0000256" key="1">
    <source>
        <dbReference type="ARBA" id="ARBA00023015"/>
    </source>
</evidence>
<comment type="caution">
    <text evidence="4">The sequence shown here is derived from an EMBL/GenBank/DDBJ whole genome shotgun (WGS) entry which is preliminary data.</text>
</comment>
<dbReference type="Proteomes" id="UP000230392">
    <property type="component" value="Unassembled WGS sequence"/>
</dbReference>
<dbReference type="SUPFAM" id="SSF53822">
    <property type="entry name" value="Periplasmic binding protein-like I"/>
    <property type="match status" value="1"/>
</dbReference>
<reference evidence="4 5" key="1">
    <citation type="submission" date="2017-09" db="EMBL/GenBank/DDBJ databases">
        <title>Depth-based differentiation of microbial function through sediment-hosted aquifers and enrichment of novel symbionts in the deep terrestrial subsurface.</title>
        <authorList>
            <person name="Probst A.J."/>
            <person name="Ladd B."/>
            <person name="Jarett J.K."/>
            <person name="Geller-Mcgrath D.E."/>
            <person name="Sieber C.M."/>
            <person name="Emerson J.B."/>
            <person name="Anantharaman K."/>
            <person name="Thomas B.C."/>
            <person name="Malmstrom R."/>
            <person name="Stieglmeier M."/>
            <person name="Klingl A."/>
            <person name="Woyke T."/>
            <person name="Ryan C.M."/>
            <person name="Banfield J.F."/>
        </authorList>
    </citation>
    <scope>NUCLEOTIDE SEQUENCE [LARGE SCALE GENOMIC DNA]</scope>
    <source>
        <strain evidence="4">CG23_combo_of_CG06-09_8_20_14_all_48_7</strain>
    </source>
</reference>
<dbReference type="InterPro" id="IPR036388">
    <property type="entry name" value="WH-like_DNA-bd_sf"/>
</dbReference>
<keyword evidence="3" id="KW-0804">Transcription</keyword>
<evidence type="ECO:0000256" key="3">
    <source>
        <dbReference type="ARBA" id="ARBA00023163"/>
    </source>
</evidence>
<dbReference type="InterPro" id="IPR036390">
    <property type="entry name" value="WH_DNA-bd_sf"/>
</dbReference>
<evidence type="ECO:0008006" key="6">
    <source>
        <dbReference type="Google" id="ProtNLM"/>
    </source>
</evidence>
<keyword evidence="2" id="KW-0238">DNA-binding</keyword>
<organism evidence="4 5">
    <name type="scientific">bacterium (Candidatus Ratteibacteria) CG23_combo_of_CG06-09_8_20_14_all_48_7</name>
    <dbReference type="NCBI Taxonomy" id="2014292"/>
    <lineage>
        <taxon>Bacteria</taxon>
        <taxon>Candidatus Ratteibacteria</taxon>
    </lineage>
</organism>
<dbReference type="Gene3D" id="3.40.50.2300">
    <property type="match status" value="1"/>
</dbReference>
<name>A0A2G9YAV4_9BACT</name>
<feature type="non-terminal residue" evidence="4">
    <location>
        <position position="169"/>
    </location>
</feature>
<dbReference type="AlphaFoldDB" id="A0A2G9YAV4"/>
<evidence type="ECO:0000313" key="5">
    <source>
        <dbReference type="Proteomes" id="UP000230392"/>
    </source>
</evidence>